<evidence type="ECO:0000313" key="13">
    <source>
        <dbReference type="EMBL" id="KAJ8973297.1"/>
    </source>
</evidence>
<dbReference type="InterPro" id="IPR032675">
    <property type="entry name" value="LRR_dom_sf"/>
</dbReference>
<dbReference type="SUPFAM" id="SSF52058">
    <property type="entry name" value="L domain-like"/>
    <property type="match status" value="1"/>
</dbReference>
<evidence type="ECO:0000256" key="1">
    <source>
        <dbReference type="ARBA" id="ARBA00004479"/>
    </source>
</evidence>
<evidence type="ECO:0000256" key="3">
    <source>
        <dbReference type="ARBA" id="ARBA00022614"/>
    </source>
</evidence>
<keyword evidence="7 11" id="KW-1133">Transmembrane helix</keyword>
<dbReference type="SMART" id="SM00369">
    <property type="entry name" value="LRR_TYP"/>
    <property type="match status" value="7"/>
</dbReference>
<comment type="caution">
    <text evidence="13">The sequence shown here is derived from an EMBL/GenBank/DDBJ whole genome shotgun (WGS) entry which is preliminary data.</text>
</comment>
<dbReference type="Gene3D" id="3.80.10.10">
    <property type="entry name" value="Ribonuclease Inhibitor"/>
    <property type="match status" value="2"/>
</dbReference>
<dbReference type="PANTHER" id="PTHR24365:SF541">
    <property type="entry name" value="PROTEIN TOLL-RELATED"/>
    <property type="match status" value="1"/>
</dbReference>
<dbReference type="InterPro" id="IPR001611">
    <property type="entry name" value="Leu-rich_rpt"/>
</dbReference>
<dbReference type="PROSITE" id="PS50104">
    <property type="entry name" value="TIR"/>
    <property type="match status" value="1"/>
</dbReference>
<sequence>MGYNPHLNLSDYVFAGLMNLTDINIDSSNLETLPEHLFEGSVNLKSISLRTNIIKDLPDNIFEGLTKLEKLYLDENNLSKLPDRIFSSLKNLVELNLKGNSLTEINENMFAYTSKLKKLNLSNNKIANINNRAFLASTKLESLDLSYNQYKIVSPIVDINPFNPLNDLQSLNLSHNLIDDFPESIVPMLKLTSFDLNYNVIRYVRVASLLNLAGKLEIFLNHNNISVVDFSLMDAYVGASGDTDDDSHSTVVYISQNPIRCDCDNFMLTQYNYDKLDPIIKTLVDIRMNDLYCATPGFKTHSSNTATTLPFINCRKRNLTQPPALHLNTNQTLENIDVHLEENALQTGPDKGFGYENVTRLYLQNNQITDLDWIPSKIKKLNLSNNQLRNMGAKIMAILNTTEVENITLFGNPWSCDCSALSLQNYLRNHYNKVNINDVKCKNNKLLLDQKELCKTYTSIIYAIAVPILIIICAVAIAVAIYFYYKEQIKVWLYAKNLCLWFVTEEELDKDKTYDIFISYSHKDEDFLIQNLLPVLEAGPNPYKICIHVRDWIPGELIATQVTNSVLDSRRTLVVLSESFLESGWGKLEFRTAHTQAITEGRARVVVIKYGKINEEKLDDELKAYLKSNTYVEWGDPWFWNKLKYALPHYKRNKKYNNNQKHVNMMLKIDDKFELVNSSPTIHAESTPPVISLDPALLKNHPLNFNSTDSIATPPAEAPLMVKK</sequence>
<evidence type="ECO:0000259" key="12">
    <source>
        <dbReference type="PROSITE" id="PS50104"/>
    </source>
</evidence>
<dbReference type="Pfam" id="PF01582">
    <property type="entry name" value="TIR"/>
    <property type="match status" value="1"/>
</dbReference>
<keyword evidence="6" id="KW-0677">Repeat</keyword>
<evidence type="ECO:0000313" key="14">
    <source>
        <dbReference type="Proteomes" id="UP001162164"/>
    </source>
</evidence>
<dbReference type="EMBL" id="JAPWTJ010001203">
    <property type="protein sequence ID" value="KAJ8973297.1"/>
    <property type="molecule type" value="Genomic_DNA"/>
</dbReference>
<evidence type="ECO:0000256" key="8">
    <source>
        <dbReference type="ARBA" id="ARBA00023136"/>
    </source>
</evidence>
<evidence type="ECO:0000256" key="5">
    <source>
        <dbReference type="ARBA" id="ARBA00022729"/>
    </source>
</evidence>
<dbReference type="PANTHER" id="PTHR24365">
    <property type="entry name" value="TOLL-LIKE RECEPTOR"/>
    <property type="match status" value="1"/>
</dbReference>
<feature type="domain" description="TIR" evidence="12">
    <location>
        <begin position="512"/>
        <end position="647"/>
    </location>
</feature>
<evidence type="ECO:0000256" key="11">
    <source>
        <dbReference type="SAM" id="Phobius"/>
    </source>
</evidence>
<evidence type="ECO:0000256" key="9">
    <source>
        <dbReference type="ARBA" id="ARBA00023170"/>
    </source>
</evidence>
<dbReference type="Gene3D" id="3.40.50.10140">
    <property type="entry name" value="Toll/interleukin-1 receptor homology (TIR) domain"/>
    <property type="match status" value="1"/>
</dbReference>
<evidence type="ECO:0000256" key="4">
    <source>
        <dbReference type="ARBA" id="ARBA00022692"/>
    </source>
</evidence>
<keyword evidence="5" id="KW-0732">Signal</keyword>
<dbReference type="SUPFAM" id="SSF52200">
    <property type="entry name" value="Toll/Interleukin receptor TIR domain"/>
    <property type="match status" value="1"/>
</dbReference>
<comment type="similarity">
    <text evidence="2">Belongs to the Toll-like receptor family.</text>
</comment>
<keyword evidence="4 11" id="KW-0812">Transmembrane</keyword>
<keyword evidence="10" id="KW-0325">Glycoprotein</keyword>
<dbReference type="PRINTS" id="PR01537">
    <property type="entry name" value="INTRLKN1R1F"/>
</dbReference>
<keyword evidence="8 11" id="KW-0472">Membrane</keyword>
<dbReference type="PIRSF" id="PIRSF037595">
    <property type="entry name" value="Toll-like_receptor"/>
    <property type="match status" value="1"/>
</dbReference>
<keyword evidence="9" id="KW-0675">Receptor</keyword>
<name>A0ABQ9J6Z1_9CUCU</name>
<proteinExistence type="inferred from homology"/>
<dbReference type="Pfam" id="PF13306">
    <property type="entry name" value="LRR_5"/>
    <property type="match status" value="1"/>
</dbReference>
<evidence type="ECO:0000256" key="7">
    <source>
        <dbReference type="ARBA" id="ARBA00022989"/>
    </source>
</evidence>
<dbReference type="SMART" id="SM00255">
    <property type="entry name" value="TIR"/>
    <property type="match status" value="1"/>
</dbReference>
<protein>
    <recommendedName>
        <fullName evidence="12">TIR domain-containing protein</fullName>
    </recommendedName>
</protein>
<evidence type="ECO:0000256" key="6">
    <source>
        <dbReference type="ARBA" id="ARBA00022737"/>
    </source>
</evidence>
<evidence type="ECO:0000256" key="2">
    <source>
        <dbReference type="ARBA" id="ARBA00009634"/>
    </source>
</evidence>
<dbReference type="PROSITE" id="PS51450">
    <property type="entry name" value="LRR"/>
    <property type="match status" value="3"/>
</dbReference>
<evidence type="ECO:0000256" key="10">
    <source>
        <dbReference type="ARBA" id="ARBA00023180"/>
    </source>
</evidence>
<gene>
    <name evidence="13" type="ORF">NQ317_008173</name>
</gene>
<dbReference type="InterPro" id="IPR017241">
    <property type="entry name" value="Toll-like_receptor"/>
</dbReference>
<organism evidence="13 14">
    <name type="scientific">Molorchus minor</name>
    <dbReference type="NCBI Taxonomy" id="1323400"/>
    <lineage>
        <taxon>Eukaryota</taxon>
        <taxon>Metazoa</taxon>
        <taxon>Ecdysozoa</taxon>
        <taxon>Arthropoda</taxon>
        <taxon>Hexapoda</taxon>
        <taxon>Insecta</taxon>
        <taxon>Pterygota</taxon>
        <taxon>Neoptera</taxon>
        <taxon>Endopterygota</taxon>
        <taxon>Coleoptera</taxon>
        <taxon>Polyphaga</taxon>
        <taxon>Cucujiformia</taxon>
        <taxon>Chrysomeloidea</taxon>
        <taxon>Cerambycidae</taxon>
        <taxon>Lamiinae</taxon>
        <taxon>Monochamini</taxon>
        <taxon>Molorchus</taxon>
    </lineage>
</organism>
<keyword evidence="3" id="KW-0433">Leucine-rich repeat</keyword>
<dbReference type="SMART" id="SM00364">
    <property type="entry name" value="LRR_BAC"/>
    <property type="match status" value="6"/>
</dbReference>
<dbReference type="InterPro" id="IPR003591">
    <property type="entry name" value="Leu-rich_rpt_typical-subtyp"/>
</dbReference>
<comment type="subcellular location">
    <subcellularLocation>
        <location evidence="1">Membrane</location>
        <topology evidence="1">Single-pass type I membrane protein</topology>
    </subcellularLocation>
</comment>
<feature type="transmembrane region" description="Helical" evidence="11">
    <location>
        <begin position="460"/>
        <end position="485"/>
    </location>
</feature>
<dbReference type="InterPro" id="IPR035897">
    <property type="entry name" value="Toll_tir_struct_dom_sf"/>
</dbReference>
<dbReference type="InterPro" id="IPR000157">
    <property type="entry name" value="TIR_dom"/>
</dbReference>
<reference evidence="13" key="1">
    <citation type="journal article" date="2023" name="Insect Mol. Biol.">
        <title>Genome sequencing provides insights into the evolution of gene families encoding plant cell wall-degrading enzymes in longhorned beetles.</title>
        <authorList>
            <person name="Shin N.R."/>
            <person name="Okamura Y."/>
            <person name="Kirsch R."/>
            <person name="Pauchet Y."/>
        </authorList>
    </citation>
    <scope>NUCLEOTIDE SEQUENCE</scope>
    <source>
        <strain evidence="13">MMC_N1</strain>
    </source>
</reference>
<dbReference type="InterPro" id="IPR026906">
    <property type="entry name" value="LRR_5"/>
</dbReference>
<dbReference type="Proteomes" id="UP001162164">
    <property type="component" value="Unassembled WGS sequence"/>
</dbReference>
<keyword evidence="14" id="KW-1185">Reference proteome</keyword>
<accession>A0ABQ9J6Z1</accession>